<dbReference type="PANTHER" id="PTHR11963:SF23">
    <property type="entry name" value="CYTOSOL AMINOPEPTIDASE"/>
    <property type="match status" value="1"/>
</dbReference>
<keyword evidence="2 7" id="KW-0031">Aminopeptidase</keyword>
<evidence type="ECO:0000256" key="2">
    <source>
        <dbReference type="ARBA" id="ARBA00022438"/>
    </source>
</evidence>
<keyword evidence="8" id="KW-1185">Reference proteome</keyword>
<dbReference type="OrthoDB" id="9809354at2"/>
<keyword evidence="4" id="KW-0378">Hydrolase</keyword>
<keyword evidence="5" id="KW-0464">Manganese</keyword>
<dbReference type="GO" id="GO:0070006">
    <property type="term" value="F:metalloaminopeptidase activity"/>
    <property type="evidence" value="ECO:0007669"/>
    <property type="project" value="InterPro"/>
</dbReference>
<evidence type="ECO:0000256" key="3">
    <source>
        <dbReference type="ARBA" id="ARBA00022670"/>
    </source>
</evidence>
<dbReference type="Gene3D" id="3.40.630.10">
    <property type="entry name" value="Zn peptidases"/>
    <property type="match status" value="1"/>
</dbReference>
<feature type="domain" description="Cytosol aminopeptidase" evidence="6">
    <location>
        <begin position="153"/>
        <end position="457"/>
    </location>
</feature>
<dbReference type="SUPFAM" id="SSF53187">
    <property type="entry name" value="Zn-dependent exopeptidases"/>
    <property type="match status" value="1"/>
</dbReference>
<dbReference type="PRINTS" id="PR00481">
    <property type="entry name" value="LAMNOPPTDASE"/>
</dbReference>
<dbReference type="EMBL" id="FOSQ01000017">
    <property type="protein sequence ID" value="SFL06428.1"/>
    <property type="molecule type" value="Genomic_DNA"/>
</dbReference>
<dbReference type="PANTHER" id="PTHR11963">
    <property type="entry name" value="LEUCINE AMINOPEPTIDASE-RELATED"/>
    <property type="match status" value="1"/>
</dbReference>
<dbReference type="AlphaFoldDB" id="A0A1I4EL18"/>
<dbReference type="RefSeq" id="WP_092962960.1">
    <property type="nucleotide sequence ID" value="NZ_FOSQ01000017.1"/>
</dbReference>
<dbReference type="GO" id="GO:0006508">
    <property type="term" value="P:proteolysis"/>
    <property type="evidence" value="ECO:0007669"/>
    <property type="project" value="UniProtKB-KW"/>
</dbReference>
<evidence type="ECO:0000256" key="5">
    <source>
        <dbReference type="ARBA" id="ARBA00023211"/>
    </source>
</evidence>
<dbReference type="STRING" id="1123062.SAMN02745775_11713"/>
<name>A0A1I4EL18_9PROT</name>
<keyword evidence="3" id="KW-0645">Protease</keyword>
<dbReference type="GO" id="GO:0030145">
    <property type="term" value="F:manganese ion binding"/>
    <property type="evidence" value="ECO:0007669"/>
    <property type="project" value="InterPro"/>
</dbReference>
<sequence length="478" mass="49247">MLVVRFRKTAPAGARRVLPALAGAALPEELRDAASAALFTAGHGVVLDLAPGPLLVGIGTPARLLDWEQAGAAAALALKGVPAVLLDARGLGAAEAAAMAAGMALGAWRFDAYRRIPAEEAPPRALTVLVDDARAARAAWRDASAATRACLAARDWVSEPANILTTRDFVRRLRLLSRQGIEVEVWGRKRLAREGYGALLAVGQGSASPPRLVTLRWRGTLDAPPVAFVGKGIVFDTGGISIKGAAGMEAMRADMAGAAACAGAMLALARRGSPCPAVAVLAIAENATGAASYRPGDVLRTASGRTVEVVDTDAEGRLVLADALHHAVSRFAPRAVVDLATLTGAIVTALGHHRAGLFGNDGALAAALAAAGEAVGEHLWPMPIGDAHREDLASDIADIRQCLVGRLLPDACHAAAFLRDFAGEGPWAHLDIAGVDTQDAPHALGPAGATGFGVRLLDRWVAMHHEEADHHPAPGARG</sequence>
<gene>
    <name evidence="7" type="ORF">SAMN02745775_11713</name>
</gene>
<proteinExistence type="inferred from homology"/>
<dbReference type="Proteomes" id="UP000199473">
    <property type="component" value="Unassembled WGS sequence"/>
</dbReference>
<evidence type="ECO:0000259" key="6">
    <source>
        <dbReference type="Pfam" id="PF00883"/>
    </source>
</evidence>
<accession>A0A1I4EL18</accession>
<comment type="similarity">
    <text evidence="1">Belongs to the peptidase M17 family.</text>
</comment>
<evidence type="ECO:0000313" key="7">
    <source>
        <dbReference type="EMBL" id="SFL06428.1"/>
    </source>
</evidence>
<dbReference type="InterPro" id="IPR000819">
    <property type="entry name" value="Peptidase_M17_C"/>
</dbReference>
<dbReference type="SUPFAM" id="SSF52949">
    <property type="entry name" value="Macro domain-like"/>
    <property type="match status" value="1"/>
</dbReference>
<dbReference type="InterPro" id="IPR011356">
    <property type="entry name" value="Leucine_aapep/pepB"/>
</dbReference>
<organism evidence="7 8">
    <name type="scientific">Falsiroseomonas stagni DSM 19981</name>
    <dbReference type="NCBI Taxonomy" id="1123062"/>
    <lineage>
        <taxon>Bacteria</taxon>
        <taxon>Pseudomonadati</taxon>
        <taxon>Pseudomonadota</taxon>
        <taxon>Alphaproteobacteria</taxon>
        <taxon>Acetobacterales</taxon>
        <taxon>Roseomonadaceae</taxon>
        <taxon>Falsiroseomonas</taxon>
    </lineage>
</organism>
<protein>
    <submittedName>
        <fullName evidence="7">Leucyl aminopeptidase</fullName>
    </submittedName>
</protein>
<reference evidence="7 8" key="1">
    <citation type="submission" date="2016-10" db="EMBL/GenBank/DDBJ databases">
        <authorList>
            <person name="de Groot N.N."/>
        </authorList>
    </citation>
    <scope>NUCLEOTIDE SEQUENCE [LARGE SCALE GENOMIC DNA]</scope>
    <source>
        <strain evidence="7 8">DSM 19981</strain>
    </source>
</reference>
<evidence type="ECO:0000256" key="1">
    <source>
        <dbReference type="ARBA" id="ARBA00009528"/>
    </source>
</evidence>
<dbReference type="InterPro" id="IPR043472">
    <property type="entry name" value="Macro_dom-like"/>
</dbReference>
<evidence type="ECO:0000256" key="4">
    <source>
        <dbReference type="ARBA" id="ARBA00022801"/>
    </source>
</evidence>
<dbReference type="Pfam" id="PF00883">
    <property type="entry name" value="Peptidase_M17"/>
    <property type="match status" value="1"/>
</dbReference>
<evidence type="ECO:0000313" key="8">
    <source>
        <dbReference type="Proteomes" id="UP000199473"/>
    </source>
</evidence>
<dbReference type="GO" id="GO:0005737">
    <property type="term" value="C:cytoplasm"/>
    <property type="evidence" value="ECO:0007669"/>
    <property type="project" value="InterPro"/>
</dbReference>
<dbReference type="Gene3D" id="3.40.220.10">
    <property type="entry name" value="Leucine Aminopeptidase, subunit E, domain 1"/>
    <property type="match status" value="1"/>
</dbReference>
<dbReference type="CDD" id="cd00433">
    <property type="entry name" value="Peptidase_M17"/>
    <property type="match status" value="1"/>
</dbReference>